<keyword evidence="1 2" id="KW-0732">Signal</keyword>
<dbReference type="Proteomes" id="UP000184387">
    <property type="component" value="Unassembled WGS sequence"/>
</dbReference>
<proteinExistence type="predicted"/>
<evidence type="ECO:0000256" key="1">
    <source>
        <dbReference type="ARBA" id="ARBA00022729"/>
    </source>
</evidence>
<dbReference type="CDD" id="cd13671">
    <property type="entry name" value="PBP2_TRAP_SBP_like_3"/>
    <property type="match status" value="1"/>
</dbReference>
<dbReference type="InterPro" id="IPR038404">
    <property type="entry name" value="TRAP_DctP_sf"/>
</dbReference>
<keyword evidence="3" id="KW-0675">Receptor</keyword>
<evidence type="ECO:0000256" key="2">
    <source>
        <dbReference type="SAM" id="SignalP"/>
    </source>
</evidence>
<reference evidence="3 4" key="1">
    <citation type="submission" date="2016-11" db="EMBL/GenBank/DDBJ databases">
        <authorList>
            <person name="Jaros S."/>
            <person name="Januszkiewicz K."/>
            <person name="Wedrychowicz H."/>
        </authorList>
    </citation>
    <scope>NUCLEOTIDE SEQUENCE [LARGE SCALE GENOMIC DNA]</scope>
    <source>
        <strain evidence="3 4">DSM 14916</strain>
    </source>
</reference>
<dbReference type="InterPro" id="IPR004682">
    <property type="entry name" value="TRAP_DctP"/>
</dbReference>
<dbReference type="NCBIfam" id="NF037995">
    <property type="entry name" value="TRAP_S1"/>
    <property type="match status" value="1"/>
</dbReference>
<protein>
    <submittedName>
        <fullName evidence="3">Tripartite ATP-independent transporter solute receptor, DctP family</fullName>
    </submittedName>
</protein>
<evidence type="ECO:0000313" key="3">
    <source>
        <dbReference type="EMBL" id="SHI54025.1"/>
    </source>
</evidence>
<dbReference type="GO" id="GO:0055085">
    <property type="term" value="P:transmembrane transport"/>
    <property type="evidence" value="ECO:0007669"/>
    <property type="project" value="InterPro"/>
</dbReference>
<feature type="chain" id="PRO_5012545131" evidence="2">
    <location>
        <begin position="31"/>
        <end position="332"/>
    </location>
</feature>
<dbReference type="STRING" id="198092.SAMN02745194_00530"/>
<dbReference type="OrthoDB" id="8204956at2"/>
<name>A0A1M6BYZ5_9PROT</name>
<dbReference type="GO" id="GO:0030288">
    <property type="term" value="C:outer membrane-bounded periplasmic space"/>
    <property type="evidence" value="ECO:0007669"/>
    <property type="project" value="InterPro"/>
</dbReference>
<dbReference type="Gene3D" id="3.40.190.170">
    <property type="entry name" value="Bacterial extracellular solute-binding protein, family 7"/>
    <property type="match status" value="1"/>
</dbReference>
<dbReference type="PANTHER" id="PTHR33376:SF2">
    <property type="entry name" value="DICARBOXYLATE-BINDING PERIPLASMIC PROTEIN"/>
    <property type="match status" value="1"/>
</dbReference>
<keyword evidence="4" id="KW-1185">Reference proteome</keyword>
<evidence type="ECO:0000313" key="4">
    <source>
        <dbReference type="Proteomes" id="UP000184387"/>
    </source>
</evidence>
<dbReference type="PANTHER" id="PTHR33376">
    <property type="match status" value="1"/>
</dbReference>
<dbReference type="InterPro" id="IPR006311">
    <property type="entry name" value="TAT_signal"/>
</dbReference>
<gene>
    <name evidence="3" type="ORF">SAMN02745194_00530</name>
</gene>
<dbReference type="EMBL" id="FQZF01000003">
    <property type="protein sequence ID" value="SHI54025.1"/>
    <property type="molecule type" value="Genomic_DNA"/>
</dbReference>
<dbReference type="AlphaFoldDB" id="A0A1M6BYZ5"/>
<dbReference type="Pfam" id="PF03480">
    <property type="entry name" value="DctP"/>
    <property type="match status" value="1"/>
</dbReference>
<organism evidence="3 4">
    <name type="scientific">Muricoccus roseus</name>
    <dbReference type="NCBI Taxonomy" id="198092"/>
    <lineage>
        <taxon>Bacteria</taxon>
        <taxon>Pseudomonadati</taxon>
        <taxon>Pseudomonadota</taxon>
        <taxon>Alphaproteobacteria</taxon>
        <taxon>Acetobacterales</taxon>
        <taxon>Roseomonadaceae</taxon>
        <taxon>Muricoccus</taxon>
    </lineage>
</organism>
<accession>A0A1M6BYZ5</accession>
<dbReference type="GO" id="GO:0030246">
    <property type="term" value="F:carbohydrate binding"/>
    <property type="evidence" value="ECO:0007669"/>
    <property type="project" value="TreeGrafter"/>
</dbReference>
<dbReference type="RefSeq" id="WP_073131197.1">
    <property type="nucleotide sequence ID" value="NZ_FQZF01000003.1"/>
</dbReference>
<feature type="signal peptide" evidence="2">
    <location>
        <begin position="1"/>
        <end position="30"/>
    </location>
</feature>
<dbReference type="PIRSF" id="PIRSF006470">
    <property type="entry name" value="DctB"/>
    <property type="match status" value="1"/>
</dbReference>
<dbReference type="PROSITE" id="PS51318">
    <property type="entry name" value="TAT"/>
    <property type="match status" value="1"/>
</dbReference>
<dbReference type="NCBIfam" id="TIGR00787">
    <property type="entry name" value="dctP"/>
    <property type="match status" value="1"/>
</dbReference>
<dbReference type="InterPro" id="IPR018389">
    <property type="entry name" value="DctP_fam"/>
</dbReference>
<sequence>MTTHAPRRAVLLGALAAPLAAPFIANPAKAQTITLRSADVHPDGYPTVEAVKFMSRQIEEKSGGRIRIQVFGSRQLGEEKDTLEQTRFGVIDLNRVNSASLNSLVPETVIPGLPFLFRSEEHMHRVLDGAIGDEMASGLPRHNLIPLAYYDSGARSFYTRAKAINEPGDLRGLKIRVQPSDMWVSMMRAFGANATPLPTGEIYSALQTGVVDGAENNYPSYQSFRHFEVAKFYSVSEHSMAPEMLVMSKRSYDRLPKETQDVLRQAAKDSVPEMRRLWQARSNEAKAAVIAAGSQINTLDKAPFERNMGPVYDQFVRDARMKGIVSRIRETT</sequence>